<protein>
    <submittedName>
        <fullName evidence="1">Acetone carboxylase subunit gamma</fullName>
    </submittedName>
</protein>
<gene>
    <name evidence="1" type="ORF">C7B46_17590</name>
</gene>
<evidence type="ECO:0000313" key="1">
    <source>
        <dbReference type="EMBL" id="PSR30820.1"/>
    </source>
</evidence>
<name>A0A2T2X8K1_9FIRM</name>
<proteinExistence type="predicted"/>
<organism evidence="1 2">
    <name type="scientific">Sulfobacillus benefaciens</name>
    <dbReference type="NCBI Taxonomy" id="453960"/>
    <lineage>
        <taxon>Bacteria</taxon>
        <taxon>Bacillati</taxon>
        <taxon>Bacillota</taxon>
        <taxon>Clostridia</taxon>
        <taxon>Eubacteriales</taxon>
        <taxon>Clostridiales Family XVII. Incertae Sedis</taxon>
        <taxon>Sulfobacillus</taxon>
    </lineage>
</organism>
<reference evidence="1 2" key="1">
    <citation type="journal article" date="2014" name="BMC Genomics">
        <title>Comparison of environmental and isolate Sulfobacillus genomes reveals diverse carbon, sulfur, nitrogen, and hydrogen metabolisms.</title>
        <authorList>
            <person name="Justice N.B."/>
            <person name="Norman A."/>
            <person name="Brown C.T."/>
            <person name="Singh A."/>
            <person name="Thomas B.C."/>
            <person name="Banfield J.F."/>
        </authorList>
    </citation>
    <scope>NUCLEOTIDE SEQUENCE [LARGE SCALE GENOMIC DNA]</scope>
    <source>
        <strain evidence="1">AMDSBA4</strain>
    </source>
</reference>
<evidence type="ECO:0000313" key="2">
    <source>
        <dbReference type="Proteomes" id="UP000242972"/>
    </source>
</evidence>
<dbReference type="Proteomes" id="UP000242972">
    <property type="component" value="Unassembled WGS sequence"/>
</dbReference>
<comment type="caution">
    <text evidence="1">The sequence shown here is derived from an EMBL/GenBank/DDBJ whole genome shotgun (WGS) entry which is preliminary data.</text>
</comment>
<dbReference type="AlphaFoldDB" id="A0A2T2X8K1"/>
<dbReference type="InterPro" id="IPR016750">
    <property type="entry name" value="Aceto_COase_bsu/gsu"/>
</dbReference>
<dbReference type="PIRSF" id="PIRSF019217">
    <property type="entry name" value="Acetone_carboxlyase_gsu"/>
    <property type="match status" value="1"/>
</dbReference>
<accession>A0A2T2X8K1</accession>
<dbReference type="EMBL" id="PXYW01000074">
    <property type="protein sequence ID" value="PSR30820.1"/>
    <property type="molecule type" value="Genomic_DNA"/>
</dbReference>
<dbReference type="Pfam" id="PF08882">
    <property type="entry name" value="Acetone_carb_G"/>
    <property type="match status" value="1"/>
</dbReference>
<sequence length="187" mass="21623">MVCGILPVLEPARRFSVPTIGVGGVDVKYDEKTLSALISGQLPWAETKEIMSGGKDPDRFRMVLEIVQSMVSFTERILLPLGPHLYIVQKGTDRIVKCDCGYEFGDYRTNWKFMSRVFVRNSQESLQELYHPDQGVDPDWMELREFYCPGCFHLLETEAVPPGYPVMFDFQPDLETFYRDWLQQPLE</sequence>